<comment type="caution">
    <text evidence="2">The sequence shown here is derived from an EMBL/GenBank/DDBJ whole genome shotgun (WGS) entry which is preliminary data.</text>
</comment>
<reference evidence="2" key="1">
    <citation type="submission" date="2023-03" db="EMBL/GenBank/DDBJ databases">
        <title>Massive genome expansion in bonnet fungi (Mycena s.s.) driven by repeated elements and novel gene families across ecological guilds.</title>
        <authorList>
            <consortium name="Lawrence Berkeley National Laboratory"/>
            <person name="Harder C.B."/>
            <person name="Miyauchi S."/>
            <person name="Viragh M."/>
            <person name="Kuo A."/>
            <person name="Thoen E."/>
            <person name="Andreopoulos B."/>
            <person name="Lu D."/>
            <person name="Skrede I."/>
            <person name="Drula E."/>
            <person name="Henrissat B."/>
            <person name="Morin E."/>
            <person name="Kohler A."/>
            <person name="Barry K."/>
            <person name="LaButti K."/>
            <person name="Morin E."/>
            <person name="Salamov A."/>
            <person name="Lipzen A."/>
            <person name="Mereny Z."/>
            <person name="Hegedus B."/>
            <person name="Baldrian P."/>
            <person name="Stursova M."/>
            <person name="Weitz H."/>
            <person name="Taylor A."/>
            <person name="Grigoriev I.V."/>
            <person name="Nagy L.G."/>
            <person name="Martin F."/>
            <person name="Kauserud H."/>
        </authorList>
    </citation>
    <scope>NUCLEOTIDE SEQUENCE</scope>
    <source>
        <strain evidence="2">CBHHK002</strain>
    </source>
</reference>
<accession>A0AAD6ZPU8</accession>
<name>A0AAD6ZPU8_9AGAR</name>
<organism evidence="2 3">
    <name type="scientific">Mycena albidolilacea</name>
    <dbReference type="NCBI Taxonomy" id="1033008"/>
    <lineage>
        <taxon>Eukaryota</taxon>
        <taxon>Fungi</taxon>
        <taxon>Dikarya</taxon>
        <taxon>Basidiomycota</taxon>
        <taxon>Agaricomycotina</taxon>
        <taxon>Agaricomycetes</taxon>
        <taxon>Agaricomycetidae</taxon>
        <taxon>Agaricales</taxon>
        <taxon>Marasmiineae</taxon>
        <taxon>Mycenaceae</taxon>
        <taxon>Mycena</taxon>
    </lineage>
</organism>
<keyword evidence="3" id="KW-1185">Reference proteome</keyword>
<evidence type="ECO:0000313" key="3">
    <source>
        <dbReference type="Proteomes" id="UP001218218"/>
    </source>
</evidence>
<dbReference type="AlphaFoldDB" id="A0AAD6ZPU8"/>
<evidence type="ECO:0000256" key="1">
    <source>
        <dbReference type="SAM" id="MobiDB-lite"/>
    </source>
</evidence>
<feature type="region of interest" description="Disordered" evidence="1">
    <location>
        <begin position="52"/>
        <end position="77"/>
    </location>
</feature>
<sequence length="352" mass="39368">MNGRNELRRSAHTPFDVRQIRMSTTHWVKRTTLAKCNTFLFSITFRATPKTDPEIMRNMGRGKKERGREGSPSTSVQDLDMVTSAYMRADVDIHFMSYGSRWEGGRERRGEGTRSIGHDRAELGVRGRRFPSLVYTERAARVLLPYMAKYKALKAELSSTIGVSWGWKSRKLTLEIENAAIGYLQNMGNMDNFLQDPDFINAMAAGRSWGFYDGACIFSADSVTKLDSKVPPDTNVVIGIFKVPVQQTASIFRQKLDTPIDAVLDLKKPTVNVTMVFLGAITRKPAIEGNVYLFYAGLTFLSAVQTFNEIAKIANDLGAQTLIAKAMKDFGFQINSVVFSADVKNKFTRPTA</sequence>
<evidence type="ECO:0000313" key="2">
    <source>
        <dbReference type="EMBL" id="KAJ7334005.1"/>
    </source>
</evidence>
<proteinExistence type="predicted"/>
<dbReference type="EMBL" id="JARIHO010000033">
    <property type="protein sequence ID" value="KAJ7334005.1"/>
    <property type="molecule type" value="Genomic_DNA"/>
</dbReference>
<protein>
    <submittedName>
        <fullName evidence="2">Uncharacterized protein</fullName>
    </submittedName>
</protein>
<dbReference type="Proteomes" id="UP001218218">
    <property type="component" value="Unassembled WGS sequence"/>
</dbReference>
<gene>
    <name evidence="2" type="ORF">DFH08DRAFT_814078</name>
</gene>